<keyword evidence="1" id="KW-0479">Metal-binding</keyword>
<evidence type="ECO:0000259" key="2">
    <source>
        <dbReference type="PROSITE" id="PS51277"/>
    </source>
</evidence>
<dbReference type="Pfam" id="PF00067">
    <property type="entry name" value="p450"/>
    <property type="match status" value="1"/>
</dbReference>
<dbReference type="InterPro" id="IPR036396">
    <property type="entry name" value="Cyt_P450_sf"/>
</dbReference>
<dbReference type="PROSITE" id="PS51277">
    <property type="entry name" value="BURP"/>
    <property type="match status" value="1"/>
</dbReference>
<keyword evidence="1" id="KW-0560">Oxidoreductase</keyword>
<dbReference type="InterPro" id="IPR004873">
    <property type="entry name" value="BURP_dom"/>
</dbReference>
<dbReference type="PRINTS" id="PR00463">
    <property type="entry name" value="EP450I"/>
</dbReference>
<organism evidence="3 4">
    <name type="scientific">Prunus mume</name>
    <name type="common">Japanese apricot</name>
    <name type="synonym">Armeniaca mume</name>
    <dbReference type="NCBI Taxonomy" id="102107"/>
    <lineage>
        <taxon>Eukaryota</taxon>
        <taxon>Viridiplantae</taxon>
        <taxon>Streptophyta</taxon>
        <taxon>Embryophyta</taxon>
        <taxon>Tracheophyta</taxon>
        <taxon>Spermatophyta</taxon>
        <taxon>Magnoliopsida</taxon>
        <taxon>eudicotyledons</taxon>
        <taxon>Gunneridae</taxon>
        <taxon>Pentapetalae</taxon>
        <taxon>rosids</taxon>
        <taxon>fabids</taxon>
        <taxon>Rosales</taxon>
        <taxon>Rosaceae</taxon>
        <taxon>Amygdaloideae</taxon>
        <taxon>Amygdaleae</taxon>
        <taxon>Prunus</taxon>
    </lineage>
</organism>
<dbReference type="PANTHER" id="PTHR31236:SF2">
    <property type="entry name" value="BURP DOMAIN PROTEIN RD22"/>
    <property type="match status" value="1"/>
</dbReference>
<comment type="similarity">
    <text evidence="1">Belongs to the cytochrome P450 family.</text>
</comment>
<dbReference type="SMART" id="SM01045">
    <property type="entry name" value="BURP"/>
    <property type="match status" value="1"/>
</dbReference>
<feature type="domain" description="BURP" evidence="2">
    <location>
        <begin position="195"/>
        <end position="406"/>
    </location>
</feature>
<dbReference type="SUPFAM" id="SSF48264">
    <property type="entry name" value="Cytochrome P450"/>
    <property type="match status" value="1"/>
</dbReference>
<protein>
    <submittedName>
        <fullName evidence="4">BURP domain-containing protein 5-like</fullName>
    </submittedName>
</protein>
<accession>A0ABM0N5X1</accession>
<keyword evidence="1" id="KW-0503">Monooxygenase</keyword>
<dbReference type="GeneID" id="103320162"/>
<sequence length="406" mass="44864">MINSWAIGRDKDSWEDAESFKPSRFLKEGVPDFKGSNFEFIPFGSGRRSCPGMQLGLYSLELAVGHLLHCFTWELPDGMKPSELDMNDVFGLTAPRASRLIAVPSKRVLTLVARASYAAAARDTTSTLPPQLHYWNSVLPGTSMPKALSELVQPDSVEPPKNFVGYNQHGVEDRTLSVYTQDDDTHLKDPTQRIFFLEMEIKPGTTMKYSLGRNIAGETFLPRKTAESIPFSSAKLPEILNKFSMKPGSVEAAVIQETIQDCESEVLRGEDRYCATSLESMVDFAMSKLGRNVRAISTEVEKGATLQNYTVKPGVKNVNEGGNFVLCHKLTYAYAVFFCHTFGQTRAYAVPLQGADGTTANAVAICHLDTSAWNPQNHPLQEVKVKPGTVPVCHYLPQGHIAWVPN</sequence>
<dbReference type="InterPro" id="IPR001128">
    <property type="entry name" value="Cyt_P450"/>
</dbReference>
<reference evidence="4" key="2">
    <citation type="submission" date="2025-08" db="UniProtKB">
        <authorList>
            <consortium name="RefSeq"/>
        </authorList>
    </citation>
    <scope>IDENTIFICATION</scope>
</reference>
<evidence type="ECO:0000313" key="4">
    <source>
        <dbReference type="RefSeq" id="XP_008220015.1"/>
    </source>
</evidence>
<reference evidence="3" key="1">
    <citation type="journal article" date="2012" name="Nat. Commun.">
        <title>The genome of Prunus mume.</title>
        <authorList>
            <person name="Zhang Q."/>
            <person name="Chen W."/>
            <person name="Sun L."/>
            <person name="Zhao F."/>
            <person name="Huang B."/>
            <person name="Yang W."/>
            <person name="Tao Y."/>
            <person name="Wang J."/>
            <person name="Yuan Z."/>
            <person name="Fan G."/>
            <person name="Xing Z."/>
            <person name="Han C."/>
            <person name="Pan H."/>
            <person name="Zhong X."/>
            <person name="Shi W."/>
            <person name="Liang X."/>
            <person name="Du D."/>
            <person name="Sun F."/>
            <person name="Xu Z."/>
            <person name="Hao R."/>
            <person name="Lv T."/>
            <person name="Lv Y."/>
            <person name="Zheng Z."/>
            <person name="Sun M."/>
            <person name="Luo L."/>
            <person name="Cai M."/>
            <person name="Gao Y."/>
            <person name="Wang J."/>
            <person name="Yin Y."/>
            <person name="Xu X."/>
            <person name="Cheng T."/>
            <person name="Wang J."/>
        </authorList>
    </citation>
    <scope>NUCLEOTIDE SEQUENCE [LARGE SCALE GENOMIC DNA]</scope>
</reference>
<evidence type="ECO:0000313" key="3">
    <source>
        <dbReference type="Proteomes" id="UP000694861"/>
    </source>
</evidence>
<evidence type="ECO:0000256" key="1">
    <source>
        <dbReference type="RuleBase" id="RU000461"/>
    </source>
</evidence>
<dbReference type="InterPro" id="IPR017972">
    <property type="entry name" value="Cyt_P450_CS"/>
</dbReference>
<dbReference type="RefSeq" id="XP_008220015.1">
    <property type="nucleotide sequence ID" value="XM_008221793.2"/>
</dbReference>
<dbReference type="PANTHER" id="PTHR31236">
    <property type="entry name" value="BURP DOMAIN PROTEIN USPL1-LIKE"/>
    <property type="match status" value="1"/>
</dbReference>
<dbReference type="Gene3D" id="1.10.630.10">
    <property type="entry name" value="Cytochrome P450"/>
    <property type="match status" value="1"/>
</dbReference>
<name>A0ABM0N5X1_PRUMU</name>
<gene>
    <name evidence="4" type="primary">LOC103320162</name>
</gene>
<dbReference type="Proteomes" id="UP000694861">
    <property type="component" value="Linkage group LG2"/>
</dbReference>
<dbReference type="InterPro" id="IPR044816">
    <property type="entry name" value="BURP"/>
</dbReference>
<dbReference type="Pfam" id="PF03181">
    <property type="entry name" value="BURP"/>
    <property type="match status" value="1"/>
</dbReference>
<keyword evidence="3" id="KW-1185">Reference proteome</keyword>
<dbReference type="InterPro" id="IPR002401">
    <property type="entry name" value="Cyt_P450_E_grp-I"/>
</dbReference>
<keyword evidence="1" id="KW-0349">Heme</keyword>
<proteinExistence type="inferred from homology"/>
<keyword evidence="1" id="KW-0408">Iron</keyword>
<dbReference type="PROSITE" id="PS00086">
    <property type="entry name" value="CYTOCHROME_P450"/>
    <property type="match status" value="1"/>
</dbReference>